<gene>
    <name evidence="1" type="ORF">AW09_004385</name>
</gene>
<dbReference type="AlphaFoldDB" id="A0A084Y718"/>
<organism evidence="1 2">
    <name type="scientific">Candidatus Accumulibacter phosphatis</name>
    <dbReference type="NCBI Taxonomy" id="327160"/>
    <lineage>
        <taxon>Bacteria</taxon>
        <taxon>Pseudomonadati</taxon>
        <taxon>Pseudomonadota</taxon>
        <taxon>Betaproteobacteria</taxon>
        <taxon>Candidatus Accumulibacter</taxon>
    </lineage>
</organism>
<evidence type="ECO:0000313" key="2">
    <source>
        <dbReference type="Proteomes" id="UP000020077"/>
    </source>
</evidence>
<comment type="caution">
    <text evidence="1">The sequence shown here is derived from an EMBL/GenBank/DDBJ whole genome shotgun (WGS) entry which is preliminary data.</text>
</comment>
<sequence length="68" mass="7754">MPGQVHRRQVGTEAFVENAFEVGFDIFFVELRFGTVEEIGRRQLPWVADHDHLAATCDRADGIPDRNL</sequence>
<name>A0A084Y718_9PROT</name>
<dbReference type="EMBL" id="JDVG02000691">
    <property type="protein sequence ID" value="KFB70512.1"/>
    <property type="molecule type" value="Genomic_DNA"/>
</dbReference>
<accession>A0A084Y718</accession>
<proteinExistence type="predicted"/>
<dbReference type="Proteomes" id="UP000020077">
    <property type="component" value="Unassembled WGS sequence"/>
</dbReference>
<evidence type="ECO:0000313" key="1">
    <source>
        <dbReference type="EMBL" id="KFB70512.1"/>
    </source>
</evidence>
<reference evidence="1 2" key="1">
    <citation type="submission" date="2014-02" db="EMBL/GenBank/DDBJ databases">
        <title>Expanding our view of genomic diversity in Candidatus Accumulibacter clades.</title>
        <authorList>
            <person name="Skennerton C.T."/>
            <person name="Barr J.J."/>
            <person name="Slater F.R."/>
            <person name="Bond P.L."/>
            <person name="Tyson G.W."/>
        </authorList>
    </citation>
    <scope>NUCLEOTIDE SEQUENCE [LARGE SCALE GENOMIC DNA]</scope>
    <source>
        <strain evidence="2">BA-91</strain>
    </source>
</reference>
<protein>
    <submittedName>
        <fullName evidence="1">Uncharacterized protein</fullName>
    </submittedName>
</protein>